<gene>
    <name evidence="15" type="ORF">SPAPADRAFT_140797</name>
</gene>
<evidence type="ECO:0000256" key="14">
    <source>
        <dbReference type="SAM" id="MobiDB-lite"/>
    </source>
</evidence>
<dbReference type="CDD" id="cd02537">
    <property type="entry name" value="GT8_Glycogenin"/>
    <property type="match status" value="1"/>
</dbReference>
<dbReference type="OrthoDB" id="2014201at2759"/>
<keyword evidence="8" id="KW-0464">Manganese</keyword>
<comment type="similarity">
    <text evidence="9">Belongs to the glycosyltransferase 8 family. Glycogenin subfamily.</text>
</comment>
<dbReference type="GO" id="GO:0008466">
    <property type="term" value="F:glycogenin glucosyltransferase activity"/>
    <property type="evidence" value="ECO:0007669"/>
    <property type="project" value="UniProtKB-EC"/>
</dbReference>
<keyword evidence="4" id="KW-0808">Transferase</keyword>
<comment type="catalytic activity">
    <reaction evidence="12">
        <text>L-tyrosyl-[glycogenin] + UDP-alpha-D-glucose = alpha-D-glucosyl-L-tyrosyl-[glycogenin] + UDP + H(+)</text>
        <dbReference type="Rhea" id="RHEA:23360"/>
        <dbReference type="Rhea" id="RHEA-COMP:14604"/>
        <dbReference type="Rhea" id="RHEA-COMP:14605"/>
        <dbReference type="ChEBI" id="CHEBI:15378"/>
        <dbReference type="ChEBI" id="CHEBI:46858"/>
        <dbReference type="ChEBI" id="CHEBI:58223"/>
        <dbReference type="ChEBI" id="CHEBI:58885"/>
        <dbReference type="ChEBI" id="CHEBI:140573"/>
        <dbReference type="EC" id="2.4.1.186"/>
    </reaction>
</comment>
<dbReference type="InterPro" id="IPR050587">
    <property type="entry name" value="GNT1/Glycosyltrans_8"/>
</dbReference>
<evidence type="ECO:0000256" key="3">
    <source>
        <dbReference type="ARBA" id="ARBA00022490"/>
    </source>
</evidence>
<evidence type="ECO:0000313" key="16">
    <source>
        <dbReference type="Proteomes" id="UP000000709"/>
    </source>
</evidence>
<dbReference type="InParanoid" id="G3ARE7"/>
<dbReference type="EC" id="2.4.1.186" evidence="10"/>
<reference evidence="15 16" key="1">
    <citation type="journal article" date="2011" name="Proc. Natl. Acad. Sci. U.S.A.">
        <title>Comparative genomics of xylose-fermenting fungi for enhanced biofuel production.</title>
        <authorList>
            <person name="Wohlbach D.J."/>
            <person name="Kuo A."/>
            <person name="Sato T.K."/>
            <person name="Potts K.M."/>
            <person name="Salamov A.A."/>
            <person name="LaButti K.M."/>
            <person name="Sun H."/>
            <person name="Clum A."/>
            <person name="Pangilinan J.L."/>
            <person name="Lindquist E.A."/>
            <person name="Lucas S."/>
            <person name="Lapidus A."/>
            <person name="Jin M."/>
            <person name="Gunawan C."/>
            <person name="Balan V."/>
            <person name="Dale B.E."/>
            <person name="Jeffries T.W."/>
            <person name="Zinkel R."/>
            <person name="Barry K.W."/>
            <person name="Grigoriev I.V."/>
            <person name="Gasch A.P."/>
        </authorList>
    </citation>
    <scope>NUCLEOTIDE SEQUENCE [LARGE SCALE GENOMIC DNA]</scope>
    <source>
        <strain evidence="16">NRRL Y-27907 / 11-Y1</strain>
    </source>
</reference>
<dbReference type="AlphaFoldDB" id="G3ARE7"/>
<sequence>MSNFAYATLLTGESYLPGVLTLGQKLKELGTKHKLIVLLDSSSISEENKEVIQSIYDEIIPIDEEVISAPLEKVQEKLDRSELSITFSKILLWNLTQFDELVYLDADVLPLQNLDELFESFELKSGEIAASPDSGWPDIFNSGVLKIKPSTETFEKLIEFSSQPENTFDGADQGLLNEFFGGNNWVRLPYLFNVTPNYRQDYQYLPAFHRFFNQIRILHYIGAVKPWHYGDILSSDLANFHQYWWDDFNRFFGEDAHLKYKLLNLPRGEASNLKFGKQKNAWDVDFVTGGSSEPTRESHSPVFPWEHREEKREATRVFHPTTPPSGEVEEGSSEAVEEDLKKNIEALGDVKVSKDTEKKSEPLSKNYGFEKEGDKNFNPEKSLAEVAKLPFKFFSKARGKKEEK</sequence>
<dbReference type="FunCoup" id="G3ARE7">
    <property type="interactions" value="91"/>
</dbReference>
<evidence type="ECO:0000256" key="10">
    <source>
        <dbReference type="ARBA" id="ARBA00038934"/>
    </source>
</evidence>
<protein>
    <recommendedName>
        <fullName evidence="10">glycogenin glucosyltransferase</fullName>
        <ecNumber evidence="10">2.4.1.186</ecNumber>
    </recommendedName>
</protein>
<feature type="compositionally biased region" description="Basic and acidic residues" evidence="14">
    <location>
        <begin position="351"/>
        <end position="377"/>
    </location>
</feature>
<dbReference type="GO" id="GO:0046872">
    <property type="term" value="F:metal ion binding"/>
    <property type="evidence" value="ECO:0007669"/>
    <property type="project" value="UniProtKB-KW"/>
</dbReference>
<keyword evidence="16" id="KW-1185">Reference proteome</keyword>
<evidence type="ECO:0000256" key="2">
    <source>
        <dbReference type="ARBA" id="ARBA00004496"/>
    </source>
</evidence>
<dbReference type="GO" id="GO:0005737">
    <property type="term" value="C:cytoplasm"/>
    <property type="evidence" value="ECO:0007669"/>
    <property type="project" value="UniProtKB-SubCell"/>
</dbReference>
<feature type="compositionally biased region" description="Acidic residues" evidence="14">
    <location>
        <begin position="327"/>
        <end position="337"/>
    </location>
</feature>
<evidence type="ECO:0000256" key="6">
    <source>
        <dbReference type="ARBA" id="ARBA00023056"/>
    </source>
</evidence>
<comment type="catalytic activity">
    <reaction evidence="11">
        <text>[1,4-alpha-D-glucosyl](n)-L-tyrosyl-[glycogenin] + UDP-alpha-D-glucose = [1,4-alpha-D-glucosyl](n+1)-L-tyrosyl-[glycogenin] + UDP + H(+)</text>
        <dbReference type="Rhea" id="RHEA:56560"/>
        <dbReference type="Rhea" id="RHEA-COMP:14606"/>
        <dbReference type="Rhea" id="RHEA-COMP:14607"/>
        <dbReference type="ChEBI" id="CHEBI:15378"/>
        <dbReference type="ChEBI" id="CHEBI:58223"/>
        <dbReference type="ChEBI" id="CHEBI:58885"/>
        <dbReference type="ChEBI" id="CHEBI:140574"/>
        <dbReference type="EC" id="2.4.1.186"/>
    </reaction>
</comment>
<comment type="function">
    <text evidence="13">Self-glucosylating initiator of glycogen synthesis. It catalyzes the formation of a short alpha (1,4)-glucosyl chain covalently attached via a glucose 1-O-tyrosyl linkage to internal tyrosine residues and these chains act as primers for the elongation reaction catalyzed by glycogen synthase.</text>
</comment>
<dbReference type="GO" id="GO:0005978">
    <property type="term" value="P:glycogen biosynthetic process"/>
    <property type="evidence" value="ECO:0007669"/>
    <property type="project" value="UniProtKB-KW"/>
</dbReference>
<name>G3ARE7_SPAPN</name>
<keyword evidence="3" id="KW-0963">Cytoplasm</keyword>
<dbReference type="PANTHER" id="PTHR11183">
    <property type="entry name" value="GLYCOGENIN SUBFAMILY MEMBER"/>
    <property type="match status" value="1"/>
</dbReference>
<evidence type="ECO:0000256" key="12">
    <source>
        <dbReference type="ARBA" id="ARBA00052293"/>
    </source>
</evidence>
<dbReference type="SUPFAM" id="SSF53448">
    <property type="entry name" value="Nucleotide-diphospho-sugar transferases"/>
    <property type="match status" value="1"/>
</dbReference>
<dbReference type="eggNOG" id="KOG1950">
    <property type="taxonomic scope" value="Eukaryota"/>
</dbReference>
<keyword evidence="7" id="KW-0325">Glycoprotein</keyword>
<evidence type="ECO:0000256" key="11">
    <source>
        <dbReference type="ARBA" id="ARBA00050886"/>
    </source>
</evidence>
<proteinExistence type="inferred from homology"/>
<comment type="cofactor">
    <cofactor evidence="1">
        <name>Mn(2+)</name>
        <dbReference type="ChEBI" id="CHEBI:29035"/>
    </cofactor>
</comment>
<evidence type="ECO:0000256" key="13">
    <source>
        <dbReference type="ARBA" id="ARBA00057883"/>
    </source>
</evidence>
<comment type="subcellular location">
    <subcellularLocation>
        <location evidence="2">Cytoplasm</location>
    </subcellularLocation>
</comment>
<dbReference type="EMBL" id="GL996503">
    <property type="protein sequence ID" value="EGW31754.1"/>
    <property type="molecule type" value="Genomic_DNA"/>
</dbReference>
<keyword evidence="6" id="KW-0320">Glycogen biosynthesis</keyword>
<dbReference type="GeneID" id="18870319"/>
<evidence type="ECO:0000256" key="7">
    <source>
        <dbReference type="ARBA" id="ARBA00023180"/>
    </source>
</evidence>
<dbReference type="Gene3D" id="3.90.550.10">
    <property type="entry name" value="Spore Coat Polysaccharide Biosynthesis Protein SpsA, Chain A"/>
    <property type="match status" value="1"/>
</dbReference>
<evidence type="ECO:0000313" key="15">
    <source>
        <dbReference type="EMBL" id="EGW31754.1"/>
    </source>
</evidence>
<evidence type="ECO:0000256" key="5">
    <source>
        <dbReference type="ARBA" id="ARBA00022723"/>
    </source>
</evidence>
<dbReference type="FunFam" id="3.90.550.10:FF:000092">
    <property type="entry name" value="Glycogenin 2"/>
    <property type="match status" value="1"/>
</dbReference>
<organism evidence="16">
    <name type="scientific">Spathaspora passalidarum (strain NRRL Y-27907 / 11-Y1)</name>
    <dbReference type="NCBI Taxonomy" id="619300"/>
    <lineage>
        <taxon>Eukaryota</taxon>
        <taxon>Fungi</taxon>
        <taxon>Dikarya</taxon>
        <taxon>Ascomycota</taxon>
        <taxon>Saccharomycotina</taxon>
        <taxon>Pichiomycetes</taxon>
        <taxon>Debaryomycetaceae</taxon>
        <taxon>Spathaspora</taxon>
    </lineage>
</organism>
<dbReference type="Proteomes" id="UP000000709">
    <property type="component" value="Unassembled WGS sequence"/>
</dbReference>
<dbReference type="Pfam" id="PF01501">
    <property type="entry name" value="Glyco_transf_8"/>
    <property type="match status" value="1"/>
</dbReference>
<evidence type="ECO:0000256" key="4">
    <source>
        <dbReference type="ARBA" id="ARBA00022679"/>
    </source>
</evidence>
<dbReference type="STRING" id="619300.G3ARE7"/>
<feature type="region of interest" description="Disordered" evidence="14">
    <location>
        <begin position="313"/>
        <end position="377"/>
    </location>
</feature>
<evidence type="ECO:0000256" key="9">
    <source>
        <dbReference type="ARBA" id="ARBA00038162"/>
    </source>
</evidence>
<accession>G3ARE7</accession>
<keyword evidence="5" id="KW-0479">Metal-binding</keyword>
<dbReference type="KEGG" id="spaa:SPAPADRAFT_140797"/>
<dbReference type="OMA" id="KILIWKQ"/>
<dbReference type="HOGENOM" id="CLU_017171_4_2_1"/>
<dbReference type="RefSeq" id="XP_007376532.1">
    <property type="nucleotide sequence ID" value="XM_007376470.1"/>
</dbReference>
<evidence type="ECO:0000256" key="1">
    <source>
        <dbReference type="ARBA" id="ARBA00001936"/>
    </source>
</evidence>
<dbReference type="InterPro" id="IPR002495">
    <property type="entry name" value="Glyco_trans_8"/>
</dbReference>
<evidence type="ECO:0000256" key="8">
    <source>
        <dbReference type="ARBA" id="ARBA00023211"/>
    </source>
</evidence>
<dbReference type="InterPro" id="IPR029044">
    <property type="entry name" value="Nucleotide-diphossugar_trans"/>
</dbReference>